<dbReference type="Pfam" id="PF07572">
    <property type="entry name" value="BCNT"/>
    <property type="match status" value="1"/>
</dbReference>
<dbReference type="PANTHER" id="PTHR48407">
    <property type="entry name" value="CRANIOFACIAL DEVELOPMENT PROTEIN 1"/>
    <property type="match status" value="1"/>
</dbReference>
<accession>A0A5E4QZS4</accession>
<evidence type="ECO:0000259" key="4">
    <source>
        <dbReference type="Pfam" id="PF07572"/>
    </source>
</evidence>
<reference evidence="5 6" key="1">
    <citation type="submission" date="2017-07" db="EMBL/GenBank/DDBJ databases">
        <authorList>
            <person name="Talla V."/>
            <person name="Backstrom N."/>
        </authorList>
    </citation>
    <scope>NUCLEOTIDE SEQUENCE [LARGE SCALE GENOMIC DNA]</scope>
</reference>
<dbReference type="GO" id="GO:0000812">
    <property type="term" value="C:Swr1 complex"/>
    <property type="evidence" value="ECO:0007669"/>
    <property type="project" value="TreeGrafter"/>
</dbReference>
<protein>
    <recommendedName>
        <fullName evidence="1">Craniofacial development protein 1</fullName>
    </recommendedName>
    <alternativeName>
        <fullName evidence="2">Bucentaur</fullName>
    </alternativeName>
</protein>
<proteinExistence type="predicted"/>
<dbReference type="InterPro" id="IPR027124">
    <property type="entry name" value="Swc5/CFDP1/2"/>
</dbReference>
<feature type="region of interest" description="Disordered" evidence="3">
    <location>
        <begin position="1"/>
        <end position="105"/>
    </location>
</feature>
<dbReference type="InterPro" id="IPR011421">
    <property type="entry name" value="BCNT-C"/>
</dbReference>
<dbReference type="EMBL" id="FZQP02006665">
    <property type="protein sequence ID" value="VVD03208.1"/>
    <property type="molecule type" value="Genomic_DNA"/>
</dbReference>
<organism evidence="5 6">
    <name type="scientific">Leptidea sinapis</name>
    <dbReference type="NCBI Taxonomy" id="189913"/>
    <lineage>
        <taxon>Eukaryota</taxon>
        <taxon>Metazoa</taxon>
        <taxon>Ecdysozoa</taxon>
        <taxon>Arthropoda</taxon>
        <taxon>Hexapoda</taxon>
        <taxon>Insecta</taxon>
        <taxon>Pterygota</taxon>
        <taxon>Neoptera</taxon>
        <taxon>Endopterygota</taxon>
        <taxon>Lepidoptera</taxon>
        <taxon>Glossata</taxon>
        <taxon>Ditrysia</taxon>
        <taxon>Papilionoidea</taxon>
        <taxon>Pieridae</taxon>
        <taxon>Dismorphiinae</taxon>
        <taxon>Leptidea</taxon>
    </lineage>
</organism>
<evidence type="ECO:0000313" key="5">
    <source>
        <dbReference type="EMBL" id="VVD03208.1"/>
    </source>
</evidence>
<name>A0A5E4QZS4_9NEOP</name>
<evidence type="ECO:0000256" key="1">
    <source>
        <dbReference type="ARBA" id="ARBA00019033"/>
    </source>
</evidence>
<feature type="compositionally biased region" description="Basic and acidic residues" evidence="3">
    <location>
        <begin position="84"/>
        <end position="105"/>
    </location>
</feature>
<sequence>MTSRGSAIQNRFDYPKYTNSNGQKRIKASSVVEEATEDELDSKEPVKPEEEKKREDDLWAKFLEGTDSKPKPKVEEPVSSTKLSDGDKKGDSKVTKQDSNSEKEREKRIFEFAGETIIVENNVIKDKIKTAEAPPSDTRGITCIRRYLKIAQDRERKLIRGLSSCVCAECCVMLIYLDRQDFLDRSEMRQYEIERDLRMNRRSKR</sequence>
<evidence type="ECO:0000256" key="2">
    <source>
        <dbReference type="ARBA" id="ARBA00030244"/>
    </source>
</evidence>
<feature type="compositionally biased region" description="Basic and acidic residues" evidence="3">
    <location>
        <begin position="42"/>
        <end position="76"/>
    </location>
</feature>
<dbReference type="PANTHER" id="PTHR48407:SF1">
    <property type="entry name" value="CRANIOFACIAL DEVELOPMENT PROTEIN 1"/>
    <property type="match status" value="1"/>
</dbReference>
<evidence type="ECO:0000313" key="6">
    <source>
        <dbReference type="Proteomes" id="UP000324832"/>
    </source>
</evidence>
<feature type="domain" description="BCNT-C" evidence="4">
    <location>
        <begin position="176"/>
        <end position="199"/>
    </location>
</feature>
<gene>
    <name evidence="5" type="ORF">LSINAPIS_LOCUS13244</name>
</gene>
<keyword evidence="6" id="KW-1185">Reference proteome</keyword>
<dbReference type="Proteomes" id="UP000324832">
    <property type="component" value="Unassembled WGS sequence"/>
</dbReference>
<evidence type="ECO:0000256" key="3">
    <source>
        <dbReference type="SAM" id="MobiDB-lite"/>
    </source>
</evidence>
<dbReference type="AlphaFoldDB" id="A0A5E4QZS4"/>